<dbReference type="Pfam" id="PF06839">
    <property type="entry name" value="Zn_ribbon_GRF"/>
    <property type="match status" value="1"/>
</dbReference>
<evidence type="ECO:0000256" key="1">
    <source>
        <dbReference type="ARBA" id="ARBA00022723"/>
    </source>
</evidence>
<keyword evidence="2" id="KW-0863">Zinc-finger</keyword>
<feature type="coiled-coil region" evidence="4">
    <location>
        <begin position="377"/>
        <end position="411"/>
    </location>
</feature>
<dbReference type="PANTHER" id="PTHR33680:SF1">
    <property type="entry name" value="OS05G0489500 PROTEIN"/>
    <property type="match status" value="1"/>
</dbReference>
<keyword evidence="3" id="KW-0862">Zinc</keyword>
<dbReference type="PANTHER" id="PTHR33680">
    <property type="entry name" value="OS07G0190500 PROTEIN"/>
    <property type="match status" value="1"/>
</dbReference>
<evidence type="ECO:0000256" key="2">
    <source>
        <dbReference type="ARBA" id="ARBA00022771"/>
    </source>
</evidence>
<proteinExistence type="predicted"/>
<sequence>MSYLKPEIPKVKCDCGNVLRQKISKTEKNPNRPYYRCENCEYFEWEDENVELNRVLRDPKSLIPTSREIPILITTNQRLPPISTNRYFRNTDDDFQESRAPPIPSLITSQKAPPIPSLITSQKAPATPSLTTSQRAPQNPVNEHFSTNFSGIISSSGNNVFLTVQTPVNNNFNKQEQIIKAKMKEASFLRGQMEKFKKDNELLKKEKNELLEKIESLEKDNVELLEKEKIELLGKIKSLEKENVELKKKEKVGLKNKGKAVDTQQRLNNNELDSKISDLNIKIADLNGKNEQLIQINENLTSKLVSETSRLNQIIGSLQKEISHLEGQLKTNSSHIGTGSNDEYRKIQTLEQENLELKSGAQLEQLSALVDKYRKFNSKLDNDNQALIEENQQLKKENNNLNSILKGNNRTVYY</sequence>
<dbReference type="InterPro" id="IPR010666">
    <property type="entry name" value="Znf_GRF"/>
</dbReference>
<dbReference type="Proteomes" id="UP000789901">
    <property type="component" value="Unassembled WGS sequence"/>
</dbReference>
<keyword evidence="8" id="KW-1185">Reference proteome</keyword>
<gene>
    <name evidence="7" type="ORF">GMARGA_LOCUS20466</name>
</gene>
<feature type="region of interest" description="Disordered" evidence="5">
    <location>
        <begin position="121"/>
        <end position="141"/>
    </location>
</feature>
<protein>
    <submittedName>
        <fullName evidence="7">13481_t:CDS:1</fullName>
    </submittedName>
</protein>
<keyword evidence="4" id="KW-0175">Coiled coil</keyword>
<keyword evidence="1" id="KW-0479">Metal-binding</keyword>
<reference evidence="7 8" key="1">
    <citation type="submission" date="2021-06" db="EMBL/GenBank/DDBJ databases">
        <authorList>
            <person name="Kallberg Y."/>
            <person name="Tangrot J."/>
            <person name="Rosling A."/>
        </authorList>
    </citation>
    <scope>NUCLEOTIDE SEQUENCE [LARGE SCALE GENOMIC DNA]</scope>
    <source>
        <strain evidence="7 8">120-4 pot B 10/14</strain>
    </source>
</reference>
<evidence type="ECO:0000313" key="8">
    <source>
        <dbReference type="Proteomes" id="UP000789901"/>
    </source>
</evidence>
<organism evidence="7 8">
    <name type="scientific">Gigaspora margarita</name>
    <dbReference type="NCBI Taxonomy" id="4874"/>
    <lineage>
        <taxon>Eukaryota</taxon>
        <taxon>Fungi</taxon>
        <taxon>Fungi incertae sedis</taxon>
        <taxon>Mucoromycota</taxon>
        <taxon>Glomeromycotina</taxon>
        <taxon>Glomeromycetes</taxon>
        <taxon>Diversisporales</taxon>
        <taxon>Gigasporaceae</taxon>
        <taxon>Gigaspora</taxon>
    </lineage>
</organism>
<evidence type="ECO:0000313" key="7">
    <source>
        <dbReference type="EMBL" id="CAG8786104.1"/>
    </source>
</evidence>
<comment type="caution">
    <text evidence="7">The sequence shown here is derived from an EMBL/GenBank/DDBJ whole genome shotgun (WGS) entry which is preliminary data.</text>
</comment>
<evidence type="ECO:0000256" key="5">
    <source>
        <dbReference type="SAM" id="MobiDB-lite"/>
    </source>
</evidence>
<accession>A0ABN7VMK8</accession>
<feature type="domain" description="GRF-type" evidence="6">
    <location>
        <begin position="12"/>
        <end position="49"/>
    </location>
</feature>
<evidence type="ECO:0000256" key="3">
    <source>
        <dbReference type="ARBA" id="ARBA00022833"/>
    </source>
</evidence>
<name>A0ABN7VMK8_GIGMA</name>
<evidence type="ECO:0000259" key="6">
    <source>
        <dbReference type="Pfam" id="PF06839"/>
    </source>
</evidence>
<feature type="coiled-coil region" evidence="4">
    <location>
        <begin position="186"/>
        <end position="303"/>
    </location>
</feature>
<evidence type="ECO:0000256" key="4">
    <source>
        <dbReference type="SAM" id="Coils"/>
    </source>
</evidence>
<dbReference type="EMBL" id="CAJVQB010017959">
    <property type="protein sequence ID" value="CAG8786104.1"/>
    <property type="molecule type" value="Genomic_DNA"/>
</dbReference>